<organism evidence="2 3">
    <name type="scientific">Piscinibacter gummiphilus</name>
    <dbReference type="NCBI Taxonomy" id="946333"/>
    <lineage>
        <taxon>Bacteria</taxon>
        <taxon>Pseudomonadati</taxon>
        <taxon>Pseudomonadota</taxon>
        <taxon>Betaproteobacteria</taxon>
        <taxon>Burkholderiales</taxon>
        <taxon>Sphaerotilaceae</taxon>
        <taxon>Piscinibacter</taxon>
    </lineage>
</organism>
<feature type="coiled-coil region" evidence="1">
    <location>
        <begin position="39"/>
        <end position="66"/>
    </location>
</feature>
<gene>
    <name evidence="2" type="ORF">RXV79_21575</name>
</gene>
<evidence type="ECO:0000256" key="1">
    <source>
        <dbReference type="SAM" id="Coils"/>
    </source>
</evidence>
<keyword evidence="1" id="KW-0175">Coiled coil</keyword>
<protein>
    <submittedName>
        <fullName evidence="2">Uncharacterized protein</fullName>
    </submittedName>
</protein>
<evidence type="ECO:0000313" key="2">
    <source>
        <dbReference type="EMBL" id="WOB07489.1"/>
    </source>
</evidence>
<dbReference type="RefSeq" id="WP_316700150.1">
    <property type="nucleotide sequence ID" value="NZ_CP136336.1"/>
</dbReference>
<proteinExistence type="predicted"/>
<keyword evidence="3" id="KW-1185">Reference proteome</keyword>
<sequence>METHDFPKDTIWRDLSNEVAGAEEQVNAVVAAVKLYGYSDGRRAALEDAEDRLRDAEEKLAEREATISHKDWATW</sequence>
<evidence type="ECO:0000313" key="3">
    <source>
        <dbReference type="Proteomes" id="UP001303946"/>
    </source>
</evidence>
<reference evidence="2 3" key="1">
    <citation type="submission" date="2023-10" db="EMBL/GenBank/DDBJ databases">
        <title>Bacteria for the degradation of biodegradable plastic PBAT(Polybutylene adipate terephthalate).</title>
        <authorList>
            <person name="Weon H.-Y."/>
            <person name="Yeon J."/>
        </authorList>
    </citation>
    <scope>NUCLEOTIDE SEQUENCE [LARGE SCALE GENOMIC DNA]</scope>
    <source>
        <strain evidence="2 3">SBD 7-3</strain>
    </source>
</reference>
<name>A0ABZ0CR89_9BURK</name>
<dbReference type="Proteomes" id="UP001303946">
    <property type="component" value="Chromosome"/>
</dbReference>
<dbReference type="EMBL" id="CP136336">
    <property type="protein sequence ID" value="WOB07489.1"/>
    <property type="molecule type" value="Genomic_DNA"/>
</dbReference>
<accession>A0ABZ0CR89</accession>